<organism evidence="3 4">
    <name type="scientific">Microvirga lotononidis</name>
    <dbReference type="NCBI Taxonomy" id="864069"/>
    <lineage>
        <taxon>Bacteria</taxon>
        <taxon>Pseudomonadati</taxon>
        <taxon>Pseudomonadota</taxon>
        <taxon>Alphaproteobacteria</taxon>
        <taxon>Hyphomicrobiales</taxon>
        <taxon>Methylobacteriaceae</taxon>
        <taxon>Microvirga</taxon>
    </lineage>
</organism>
<dbReference type="HOGENOM" id="CLU_2369691_0_0_5"/>
<dbReference type="Pfam" id="PF05901">
    <property type="entry name" value="Excalibur"/>
    <property type="match status" value="1"/>
</dbReference>
<evidence type="ECO:0000256" key="1">
    <source>
        <dbReference type="SAM" id="SignalP"/>
    </source>
</evidence>
<dbReference type="STRING" id="864069.MicloDRAFT_00069300"/>
<keyword evidence="4" id="KW-1185">Reference proteome</keyword>
<reference evidence="3 4" key="1">
    <citation type="submission" date="2012-02" db="EMBL/GenBank/DDBJ databases">
        <title>Improved High-Quality Draft sequence of Microvirga sp. WSM3557.</title>
        <authorList>
            <consortium name="US DOE Joint Genome Institute"/>
            <person name="Lucas S."/>
            <person name="Han J."/>
            <person name="Lapidus A."/>
            <person name="Cheng J.-F."/>
            <person name="Goodwin L."/>
            <person name="Pitluck S."/>
            <person name="Peters L."/>
            <person name="Zhang X."/>
            <person name="Detter J.C."/>
            <person name="Han C."/>
            <person name="Tapia R."/>
            <person name="Land M."/>
            <person name="Hauser L."/>
            <person name="Kyrpides N."/>
            <person name="Ivanova N."/>
            <person name="Pagani I."/>
            <person name="Brau L."/>
            <person name="Yates R."/>
            <person name="O'Hara G."/>
            <person name="Rui T."/>
            <person name="Howieson J."/>
            <person name="Reeve W."/>
            <person name="Woyke T."/>
        </authorList>
    </citation>
    <scope>NUCLEOTIDE SEQUENCE [LARGE SCALE GENOMIC DNA]</scope>
    <source>
        <strain evidence="3 4">WSM3557</strain>
    </source>
</reference>
<dbReference type="InterPro" id="IPR008613">
    <property type="entry name" value="Excalibur_Ca-bd_domain"/>
</dbReference>
<feature type="domain" description="Excalibur calcium-binding" evidence="2">
    <location>
        <begin position="44"/>
        <end position="77"/>
    </location>
</feature>
<dbReference type="Proteomes" id="UP000003947">
    <property type="component" value="Unassembled WGS sequence"/>
</dbReference>
<gene>
    <name evidence="3" type="ORF">MicloDRAFT_00069300</name>
</gene>
<proteinExistence type="predicted"/>
<dbReference type="PATRIC" id="fig|864069.3.peg.7406"/>
<feature type="signal peptide" evidence="1">
    <location>
        <begin position="1"/>
        <end position="20"/>
    </location>
</feature>
<evidence type="ECO:0000313" key="3">
    <source>
        <dbReference type="EMBL" id="EIM24411.1"/>
    </source>
</evidence>
<feature type="chain" id="PRO_5003698115" evidence="1">
    <location>
        <begin position="21"/>
        <end position="95"/>
    </location>
</feature>
<keyword evidence="1" id="KW-0732">Signal</keyword>
<dbReference type="AlphaFoldDB" id="I4YKB9"/>
<evidence type="ECO:0000259" key="2">
    <source>
        <dbReference type="Pfam" id="PF05901"/>
    </source>
</evidence>
<sequence precursor="true">MKWGVIAALAAMVMAAPVGATGSLSEQSAKLSVERVKEYVVAQRRSCKAASTCEEAVEMWCGGYSRADADGDGIPCENVCRSRSQVDAIKQRIGC</sequence>
<name>I4YKB9_9HYPH</name>
<evidence type="ECO:0000313" key="4">
    <source>
        <dbReference type="Proteomes" id="UP000003947"/>
    </source>
</evidence>
<dbReference type="eggNOG" id="ENOG5030K24">
    <property type="taxonomic scope" value="Bacteria"/>
</dbReference>
<dbReference type="EMBL" id="JH660648">
    <property type="protein sequence ID" value="EIM24411.1"/>
    <property type="molecule type" value="Genomic_DNA"/>
</dbReference>
<protein>
    <submittedName>
        <fullName evidence="3">Putative calcium-binding protein</fullName>
    </submittedName>
</protein>
<accession>I4YKB9</accession>